<sequence length="78" mass="8327">MRVAAVGSRGGVCGGGHGGGLQGSSGRRPCYRGWPGAEQGRYCARRGPGRTGAKAEWGRWGRRRLWHCCSPRSAPSSW</sequence>
<evidence type="ECO:0000256" key="1">
    <source>
        <dbReference type="SAM" id="MobiDB-lite"/>
    </source>
</evidence>
<name>A0A1X0KKZ4_MYCSC</name>
<protein>
    <submittedName>
        <fullName evidence="2">Uncharacterized protein</fullName>
    </submittedName>
</protein>
<comment type="caution">
    <text evidence="2">The sequence shown here is derived from an EMBL/GenBank/DDBJ whole genome shotgun (WGS) entry which is preliminary data.</text>
</comment>
<gene>
    <name evidence="2" type="ORF">BST44_03060</name>
</gene>
<reference evidence="2 3" key="1">
    <citation type="submission" date="2017-02" db="EMBL/GenBank/DDBJ databases">
        <title>The new phylogeny of genus Mycobacterium.</title>
        <authorList>
            <person name="Tortoli E."/>
            <person name="Trovato A."/>
            <person name="Cirillo D.M."/>
        </authorList>
    </citation>
    <scope>NUCLEOTIDE SEQUENCE [LARGE SCALE GENOMIC DNA]</scope>
    <source>
        <strain evidence="2 3">DSM 43992</strain>
    </source>
</reference>
<proteinExistence type="predicted"/>
<feature type="region of interest" description="Disordered" evidence="1">
    <location>
        <begin position="1"/>
        <end position="25"/>
    </location>
</feature>
<dbReference type="Proteomes" id="UP000192601">
    <property type="component" value="Unassembled WGS sequence"/>
</dbReference>
<feature type="compositionally biased region" description="Gly residues" evidence="1">
    <location>
        <begin position="8"/>
        <end position="23"/>
    </location>
</feature>
<evidence type="ECO:0000313" key="3">
    <source>
        <dbReference type="Proteomes" id="UP000192601"/>
    </source>
</evidence>
<dbReference type="EMBL" id="MVIJ01000002">
    <property type="protein sequence ID" value="ORB75955.1"/>
    <property type="molecule type" value="Genomic_DNA"/>
</dbReference>
<organism evidence="2 3">
    <name type="scientific">Mycobacterium scrofulaceum</name>
    <dbReference type="NCBI Taxonomy" id="1783"/>
    <lineage>
        <taxon>Bacteria</taxon>
        <taxon>Bacillati</taxon>
        <taxon>Actinomycetota</taxon>
        <taxon>Actinomycetes</taxon>
        <taxon>Mycobacteriales</taxon>
        <taxon>Mycobacteriaceae</taxon>
        <taxon>Mycobacterium</taxon>
    </lineage>
</organism>
<accession>A0A1X0KKZ4</accession>
<dbReference type="AlphaFoldDB" id="A0A1X0KKZ4"/>
<evidence type="ECO:0000313" key="2">
    <source>
        <dbReference type="EMBL" id="ORB75955.1"/>
    </source>
</evidence>
<keyword evidence="3" id="KW-1185">Reference proteome</keyword>